<sequence length="409" mass="45303">MLKRSDVTSDIFFVITGGVDVVKGISVLFLLSTVFPTQFGVLSVNMDIMSALIPFGSPWVVAFLQLSKISKRRAYNVCVSALMIIGGMIAAIYLVISLNLIAHGGDNTEKMIFLALRTFSVFILVFVILNQSYLMLLGFGQSVFWLQIGVWLANIGLYLTIWLSVSEFSYVIAGLGMVMIDSLLLIVGLYILKKTGNMAYTFTKPSLKFSFKIRRIVVPELFTVASISLSGLLLSAAAFKISPGHFSDFRIPFAFQVACWMICARATVLIMRRYSVDNPALLYDAFLYAFKTTWFVPAGLALIAVALFGQMSGDQFIHSLAAITYYPAMIVVIALNGVVRLKAANDIISSANKWLLVLFFFPLSAGIYYGHVEAINIIHFVGASYALRALTMFYLYNKRFSSDDNRCAI</sequence>
<protein>
    <submittedName>
        <fullName evidence="2">Uncharacterized protein</fullName>
    </submittedName>
</protein>
<evidence type="ECO:0000313" key="2">
    <source>
        <dbReference type="EMBL" id="KPW95031.1"/>
    </source>
</evidence>
<feature type="transmembrane region" description="Helical" evidence="1">
    <location>
        <begin position="12"/>
        <end position="36"/>
    </location>
</feature>
<feature type="transmembrane region" description="Helical" evidence="1">
    <location>
        <begin position="170"/>
        <end position="192"/>
    </location>
</feature>
<feature type="transmembrane region" description="Helical" evidence="1">
    <location>
        <begin position="351"/>
        <end position="371"/>
    </location>
</feature>
<feature type="transmembrane region" description="Helical" evidence="1">
    <location>
        <begin position="143"/>
        <end position="164"/>
    </location>
</feature>
<feature type="transmembrane region" description="Helical" evidence="1">
    <location>
        <begin position="292"/>
        <end position="310"/>
    </location>
</feature>
<gene>
    <name evidence="2" type="ORF">ALO79_05146</name>
</gene>
<dbReference type="PATRIC" id="fig|264450.4.peg.6076"/>
<feature type="transmembrane region" description="Helical" evidence="1">
    <location>
        <begin position="78"/>
        <end position="102"/>
    </location>
</feature>
<proteinExistence type="predicted"/>
<feature type="transmembrane region" description="Helical" evidence="1">
    <location>
        <begin position="316"/>
        <end position="339"/>
    </location>
</feature>
<evidence type="ECO:0000256" key="1">
    <source>
        <dbReference type="SAM" id="Phobius"/>
    </source>
</evidence>
<keyword evidence="1" id="KW-0472">Membrane</keyword>
<organism evidence="2 3">
    <name type="scientific">Pseudomonas syringae pv. castaneae</name>
    <dbReference type="NCBI Taxonomy" id="264450"/>
    <lineage>
        <taxon>Bacteria</taxon>
        <taxon>Pseudomonadati</taxon>
        <taxon>Pseudomonadota</taxon>
        <taxon>Gammaproteobacteria</taxon>
        <taxon>Pseudomonadales</taxon>
        <taxon>Pseudomonadaceae</taxon>
        <taxon>Pseudomonas</taxon>
        <taxon>Pseudomonas syringae</taxon>
    </lineage>
</organism>
<feature type="transmembrane region" description="Helical" evidence="1">
    <location>
        <begin position="114"/>
        <end position="136"/>
    </location>
</feature>
<accession>A0A0P9SAJ7</accession>
<feature type="transmembrane region" description="Helical" evidence="1">
    <location>
        <begin position="251"/>
        <end position="271"/>
    </location>
</feature>
<name>A0A0P9SAJ7_PSESX</name>
<keyword evidence="1" id="KW-0812">Transmembrane</keyword>
<dbReference type="Proteomes" id="UP000050381">
    <property type="component" value="Unassembled WGS sequence"/>
</dbReference>
<dbReference type="RefSeq" id="WP_057432280.1">
    <property type="nucleotide sequence ID" value="NZ_LIIH01000092.1"/>
</dbReference>
<feature type="transmembrane region" description="Helical" evidence="1">
    <location>
        <begin position="213"/>
        <end position="239"/>
    </location>
</feature>
<keyword evidence="1" id="KW-1133">Transmembrane helix</keyword>
<feature type="transmembrane region" description="Helical" evidence="1">
    <location>
        <begin position="377"/>
        <end position="396"/>
    </location>
</feature>
<feature type="transmembrane region" description="Helical" evidence="1">
    <location>
        <begin position="48"/>
        <end position="66"/>
    </location>
</feature>
<dbReference type="EMBL" id="LJQD01000281">
    <property type="protein sequence ID" value="KPW95031.1"/>
    <property type="molecule type" value="Genomic_DNA"/>
</dbReference>
<dbReference type="AlphaFoldDB" id="A0A0P9SAJ7"/>
<evidence type="ECO:0000313" key="3">
    <source>
        <dbReference type="Proteomes" id="UP000050381"/>
    </source>
</evidence>
<reference evidence="2 3" key="1">
    <citation type="submission" date="2015-09" db="EMBL/GenBank/DDBJ databases">
        <title>Genome announcement of multiple Pseudomonas syringae strains.</title>
        <authorList>
            <person name="Thakur S."/>
            <person name="Wang P.W."/>
            <person name="Gong Y."/>
            <person name="Weir B.S."/>
            <person name="Guttman D.S."/>
        </authorList>
    </citation>
    <scope>NUCLEOTIDE SEQUENCE [LARGE SCALE GENOMIC DNA]</scope>
    <source>
        <strain evidence="2 3">ICMP9419</strain>
    </source>
</reference>
<comment type="caution">
    <text evidence="2">The sequence shown here is derived from an EMBL/GenBank/DDBJ whole genome shotgun (WGS) entry which is preliminary data.</text>
</comment>